<dbReference type="STRING" id="329885.A0A4U0VEF3"/>
<evidence type="ECO:0000256" key="6">
    <source>
        <dbReference type="SAM" id="MobiDB-lite"/>
    </source>
</evidence>
<dbReference type="InterPro" id="IPR022683">
    <property type="entry name" value="Calpain_III"/>
</dbReference>
<proteinExistence type="inferred from homology"/>
<dbReference type="InterPro" id="IPR038765">
    <property type="entry name" value="Papain-like_cys_pep_sf"/>
</dbReference>
<keyword evidence="4 5" id="KW-0788">Thiol protease</keyword>
<evidence type="ECO:0000256" key="3">
    <source>
        <dbReference type="ARBA" id="ARBA00022801"/>
    </source>
</evidence>
<comment type="similarity">
    <text evidence="1">Belongs to the peptidase C2 family. PalB/RIM13 subfamily.</text>
</comment>
<organism evidence="10 11">
    <name type="scientific">Friedmanniomyces endolithicus</name>
    <dbReference type="NCBI Taxonomy" id="329885"/>
    <lineage>
        <taxon>Eukaryota</taxon>
        <taxon>Fungi</taxon>
        <taxon>Dikarya</taxon>
        <taxon>Ascomycota</taxon>
        <taxon>Pezizomycotina</taxon>
        <taxon>Dothideomycetes</taxon>
        <taxon>Dothideomycetidae</taxon>
        <taxon>Mycosphaerellales</taxon>
        <taxon>Teratosphaeriaceae</taxon>
        <taxon>Friedmanniomyces</taxon>
    </lineage>
</organism>
<dbReference type="InterPro" id="IPR036213">
    <property type="entry name" value="Calpain_III_sf"/>
</dbReference>
<evidence type="ECO:0000313" key="8">
    <source>
        <dbReference type="EMBL" id="KAK0325680.1"/>
    </source>
</evidence>
<dbReference type="SMART" id="SM00720">
    <property type="entry name" value="calpain_III"/>
    <property type="match status" value="1"/>
</dbReference>
<reference evidence="10 11" key="1">
    <citation type="submission" date="2017-03" db="EMBL/GenBank/DDBJ databases">
        <title>Genomes of endolithic fungi from Antarctica.</title>
        <authorList>
            <person name="Coleine C."/>
            <person name="Masonjones S."/>
            <person name="Stajich J.E."/>
        </authorList>
    </citation>
    <scope>NUCLEOTIDE SEQUENCE [LARGE SCALE GENOMIC DNA]</scope>
    <source>
        <strain evidence="10 11">CCFEE 5311</strain>
    </source>
</reference>
<feature type="region of interest" description="Disordered" evidence="6">
    <location>
        <begin position="62"/>
        <end position="86"/>
    </location>
</feature>
<feature type="region of interest" description="Disordered" evidence="6">
    <location>
        <begin position="1"/>
        <end position="22"/>
    </location>
</feature>
<dbReference type="Proteomes" id="UP001175353">
    <property type="component" value="Unassembled WGS sequence"/>
</dbReference>
<gene>
    <name evidence="9" type="primary">RIM13_2</name>
    <name evidence="8" type="synonym">RIM13_1</name>
    <name evidence="10" type="ORF">B0A54_01832</name>
    <name evidence="8" type="ORF">LTR82_003216</name>
    <name evidence="9" type="ORF">LTR91_020339</name>
</gene>
<dbReference type="PROSITE" id="PS50203">
    <property type="entry name" value="CALPAIN_CAT"/>
    <property type="match status" value="1"/>
</dbReference>
<keyword evidence="3 5" id="KW-0378">Hydrolase</keyword>
<sequence length="884" mass="97868">MSSNSRASIRASSREEALQSTIDAAETSMRALKLAKDPRDKARHSARVKQLLQEAERIKHCEDWRSAPARSSASQQATKIPASTRNPSRAEQILLLKASYLNNLKFPPWTTPPAPDEFDLADGESLFVDAPELCLSEVQEEALDGWKRPHEALPPPSWSFGGVVKQGPSMSFVRSIDLVQDAATDCSLVASLCAGVARAERGHSKILRTVIYPYDEENRRPIMSRNGKYFVRLNFNGCFRKVVIDDRLPVSSTGRVIHVVDRHNPGLLWPALIEKAYLKVLGGYDFPGSNSATDLWVLTGWIPEQVFLQSDDLEPERFWRHTLEAFDLGDVLITMGTGKMTPETERDLGLAGEHDYAVLDLREVEGQKLFLIKNPWCEGASWCGKTQIPPHAVMPDRELSELASIESDEDTASMQCSRDLLNADKELSPGTFWMDIDNVLQHFESIYLNWNPGIFSQRQDVHFTWNLGDQKDGRQQHRGQFASLSRHPQFTATASKGGTIWVLLSRHLRNAIPTGATEQKVAEGRHTIDLQGHIALAAFSSQGQRVLLPEKHILKGWFVDSPQTLIKLRDCVPGSVYTIVPLEQDLVAAEQTFTLSVFGKSPLTLAEAAPRAPCTSVVPAAWTKETAGGNAHSPTYPSNPQFSVAVLQKTGMRLMVEAASENASVHVKLVYSKGQRVQEIRNRDIIFDSGEYRKRCCVAEFAELEPGHYTIICSTFEPNQLGAFTLTVESSQPVRTTAWPKEGAGRLRMELSTAIIGVGNGKIAARLIPKRLVNFYAIASQLDSASTRASGNSSLLRMSIESGRGPMRRIYTASNGGEYADCIGGVRTGGLDLAPETLRHGEQLWFVLDRMCTSTDAREEGFGVVLFLDQPDALACGAWRTWDD</sequence>
<evidence type="ECO:0000313" key="9">
    <source>
        <dbReference type="EMBL" id="KAK0960491.1"/>
    </source>
</evidence>
<dbReference type="Gene3D" id="3.90.70.10">
    <property type="entry name" value="Cysteine proteinases"/>
    <property type="match status" value="1"/>
</dbReference>
<dbReference type="GO" id="GO:0006508">
    <property type="term" value="P:proteolysis"/>
    <property type="evidence" value="ECO:0007669"/>
    <property type="project" value="UniProtKB-KW"/>
</dbReference>
<dbReference type="GO" id="GO:0004198">
    <property type="term" value="F:calcium-dependent cysteine-type endopeptidase activity"/>
    <property type="evidence" value="ECO:0007669"/>
    <property type="project" value="InterPro"/>
</dbReference>
<evidence type="ECO:0000256" key="4">
    <source>
        <dbReference type="ARBA" id="ARBA00022807"/>
    </source>
</evidence>
<feature type="active site" evidence="5">
    <location>
        <position position="374"/>
    </location>
</feature>
<protein>
    <submittedName>
        <fullName evidence="8">Cysteine protease</fullName>
    </submittedName>
</protein>
<dbReference type="InterPro" id="IPR051297">
    <property type="entry name" value="PalB/RIM13"/>
</dbReference>
<dbReference type="AlphaFoldDB" id="A0A4U0VEF3"/>
<evidence type="ECO:0000256" key="2">
    <source>
        <dbReference type="ARBA" id="ARBA00022670"/>
    </source>
</evidence>
<feature type="active site" evidence="5">
    <location>
        <position position="186"/>
    </location>
</feature>
<evidence type="ECO:0000256" key="1">
    <source>
        <dbReference type="ARBA" id="ARBA00010193"/>
    </source>
</evidence>
<keyword evidence="2 5" id="KW-0645">Protease</keyword>
<dbReference type="SUPFAM" id="SSF49758">
    <property type="entry name" value="Calpain large subunit, middle domain (domain III)"/>
    <property type="match status" value="2"/>
</dbReference>
<evidence type="ECO:0000313" key="10">
    <source>
        <dbReference type="EMBL" id="TKA47461.1"/>
    </source>
</evidence>
<dbReference type="CDD" id="cd00044">
    <property type="entry name" value="CysPc"/>
    <property type="match status" value="1"/>
</dbReference>
<evidence type="ECO:0000313" key="12">
    <source>
        <dbReference type="Proteomes" id="UP001175353"/>
    </source>
</evidence>
<dbReference type="Proteomes" id="UP000310066">
    <property type="component" value="Unassembled WGS sequence"/>
</dbReference>
<evidence type="ECO:0000313" key="11">
    <source>
        <dbReference type="Proteomes" id="UP000310066"/>
    </source>
</evidence>
<dbReference type="InterPro" id="IPR001300">
    <property type="entry name" value="Peptidase_C2_calpain_cat"/>
</dbReference>
<feature type="domain" description="Calpain catalytic" evidence="7">
    <location>
        <begin position="105"/>
        <end position="452"/>
    </location>
</feature>
<name>A0A4U0VEF3_9PEZI</name>
<dbReference type="EMBL" id="JAUJLE010000330">
    <property type="protein sequence ID" value="KAK0960491.1"/>
    <property type="molecule type" value="Genomic_DNA"/>
</dbReference>
<dbReference type="Pfam" id="PF01067">
    <property type="entry name" value="Calpain_III"/>
    <property type="match status" value="1"/>
</dbReference>
<dbReference type="Pfam" id="PF25435">
    <property type="entry name" value="PalB_C"/>
    <property type="match status" value="1"/>
</dbReference>
<keyword evidence="12" id="KW-1185">Reference proteome</keyword>
<dbReference type="Gene3D" id="2.60.120.380">
    <property type="match status" value="1"/>
</dbReference>
<evidence type="ECO:0000259" key="7">
    <source>
        <dbReference type="PROSITE" id="PS50203"/>
    </source>
</evidence>
<reference evidence="9" key="3">
    <citation type="submission" date="2023-06" db="EMBL/GenBank/DDBJ databases">
        <title>Black Yeasts Isolated from many extreme environments.</title>
        <authorList>
            <person name="Coleine C."/>
            <person name="Stajich J.E."/>
            <person name="Selbmann L."/>
        </authorList>
    </citation>
    <scope>NUCLEOTIDE SEQUENCE</scope>
    <source>
        <strain evidence="9">CCFEE 5200</strain>
    </source>
</reference>
<dbReference type="EMBL" id="JASUXU010000006">
    <property type="protein sequence ID" value="KAK0325680.1"/>
    <property type="molecule type" value="Genomic_DNA"/>
</dbReference>
<feature type="active site" evidence="5">
    <location>
        <position position="354"/>
    </location>
</feature>
<dbReference type="EMBL" id="NAJP01000005">
    <property type="protein sequence ID" value="TKA47461.1"/>
    <property type="molecule type" value="Genomic_DNA"/>
</dbReference>
<dbReference type="Proteomes" id="UP001168146">
    <property type="component" value="Unassembled WGS sequence"/>
</dbReference>
<dbReference type="PANTHER" id="PTHR46143">
    <property type="entry name" value="CALPAIN-7"/>
    <property type="match status" value="1"/>
</dbReference>
<dbReference type="SUPFAM" id="SSF54001">
    <property type="entry name" value="Cysteine proteinases"/>
    <property type="match status" value="1"/>
</dbReference>
<dbReference type="Pfam" id="PF00648">
    <property type="entry name" value="Peptidase_C2"/>
    <property type="match status" value="1"/>
</dbReference>
<dbReference type="InterPro" id="IPR022682">
    <property type="entry name" value="Calpain_domain_III"/>
</dbReference>
<feature type="compositionally biased region" description="Low complexity" evidence="6">
    <location>
        <begin position="1"/>
        <end position="11"/>
    </location>
</feature>
<evidence type="ECO:0000256" key="5">
    <source>
        <dbReference type="PROSITE-ProRule" id="PRU00239"/>
    </source>
</evidence>
<reference evidence="8" key="2">
    <citation type="submission" date="2021-12" db="EMBL/GenBank/DDBJ databases">
        <title>Black yeast isolated from Biological Soil Crust.</title>
        <authorList>
            <person name="Kurbessoian T."/>
        </authorList>
    </citation>
    <scope>NUCLEOTIDE SEQUENCE</scope>
    <source>
        <strain evidence="8">CCFEE 5208</strain>
    </source>
</reference>
<comment type="caution">
    <text evidence="10">The sequence shown here is derived from an EMBL/GenBank/DDBJ whole genome shotgun (WGS) entry which is preliminary data.</text>
</comment>
<accession>A0A4U0VEF3</accession>
<dbReference type="OrthoDB" id="167576at2759"/>
<feature type="compositionally biased region" description="Low complexity" evidence="6">
    <location>
        <begin position="66"/>
        <end position="77"/>
    </location>
</feature>
<dbReference type="PANTHER" id="PTHR46143:SF1">
    <property type="entry name" value="CALPAIN-7"/>
    <property type="match status" value="1"/>
</dbReference>
<dbReference type="SMART" id="SM00230">
    <property type="entry name" value="CysPc"/>
    <property type="match status" value="1"/>
</dbReference>